<evidence type="ECO:0000256" key="1">
    <source>
        <dbReference type="SAM" id="Phobius"/>
    </source>
</evidence>
<dbReference type="Gramene" id="PGSC0003DMT400076825">
    <property type="protein sequence ID" value="PGSC0003DMT400076825"/>
    <property type="gene ID" value="PGSC0003DMG401029877"/>
</dbReference>
<keyword evidence="3" id="KW-1185">Reference proteome</keyword>
<dbReference type="EnsemblPlants" id="PGSC0003DMT400076825">
    <property type="protein sequence ID" value="PGSC0003DMT400076825"/>
    <property type="gene ID" value="PGSC0003DMG401029877"/>
</dbReference>
<keyword evidence="1" id="KW-0812">Transmembrane</keyword>
<keyword evidence="1" id="KW-0472">Membrane</keyword>
<name>M1CXG2_SOLTU</name>
<evidence type="ECO:0000313" key="3">
    <source>
        <dbReference type="Proteomes" id="UP000011115"/>
    </source>
</evidence>
<proteinExistence type="predicted"/>
<accession>M1CXG2</accession>
<feature type="transmembrane region" description="Helical" evidence="1">
    <location>
        <begin position="20"/>
        <end position="41"/>
    </location>
</feature>
<evidence type="ECO:0000313" key="2">
    <source>
        <dbReference type="EnsemblPlants" id="PGSC0003DMT400076825"/>
    </source>
</evidence>
<dbReference type="HOGENOM" id="CLU_2626789_0_0_1"/>
<protein>
    <submittedName>
        <fullName evidence="2">Uncharacterized protein</fullName>
    </submittedName>
</protein>
<sequence>MREYERDVTYDLCNFFGSFIFYFAMTISLCSFRSINIWMNMRRKVKIKKRMSVVKRNVRRKKLNNFQKSYWSTRKSDK</sequence>
<keyword evidence="1" id="KW-1133">Transmembrane helix</keyword>
<dbReference type="AlphaFoldDB" id="M1CXG2"/>
<reference evidence="2" key="2">
    <citation type="submission" date="2015-06" db="UniProtKB">
        <authorList>
            <consortium name="EnsemblPlants"/>
        </authorList>
    </citation>
    <scope>IDENTIFICATION</scope>
    <source>
        <strain evidence="2">DM1-3 516 R44</strain>
    </source>
</reference>
<organism evidence="2 3">
    <name type="scientific">Solanum tuberosum</name>
    <name type="common">Potato</name>
    <dbReference type="NCBI Taxonomy" id="4113"/>
    <lineage>
        <taxon>Eukaryota</taxon>
        <taxon>Viridiplantae</taxon>
        <taxon>Streptophyta</taxon>
        <taxon>Embryophyta</taxon>
        <taxon>Tracheophyta</taxon>
        <taxon>Spermatophyta</taxon>
        <taxon>Magnoliopsida</taxon>
        <taxon>eudicotyledons</taxon>
        <taxon>Gunneridae</taxon>
        <taxon>Pentapetalae</taxon>
        <taxon>asterids</taxon>
        <taxon>lamiids</taxon>
        <taxon>Solanales</taxon>
        <taxon>Solanaceae</taxon>
        <taxon>Solanoideae</taxon>
        <taxon>Solaneae</taxon>
        <taxon>Solanum</taxon>
    </lineage>
</organism>
<dbReference type="Proteomes" id="UP000011115">
    <property type="component" value="Unassembled WGS sequence"/>
</dbReference>
<reference evidence="3" key="1">
    <citation type="journal article" date="2011" name="Nature">
        <title>Genome sequence and analysis of the tuber crop potato.</title>
        <authorList>
            <consortium name="The Potato Genome Sequencing Consortium"/>
        </authorList>
    </citation>
    <scope>NUCLEOTIDE SEQUENCE [LARGE SCALE GENOMIC DNA]</scope>
    <source>
        <strain evidence="3">cv. DM1-3 516 R44</strain>
    </source>
</reference>